<keyword evidence="5" id="KW-0472">Membrane</keyword>
<keyword evidence="4" id="KW-1133">Transmembrane helix</keyword>
<gene>
    <name evidence="7" type="ORF">POTOM_040686</name>
</gene>
<comment type="similarity">
    <text evidence="1 6">Belongs to the mitochondrial carrier (TC 2.A.29) family.</text>
</comment>
<sequence>MGETFAYKEYLAGLLAGVATVITGHPFDTVKVSALQFVALELEFVGMLKGVVNMGLSVDGYWSVMLQKHNTEAHGIKYKNGLHCTARILQTEGVKGLYRGATSSFVGVAFESSLLFGIYSQTKQSLQGGGQSDVPRPQVIIPSAAYGGAIISFVLCPSELVKHYCETKFLQCRMQIQGTDSLIPKFSRYSSPLDCALQTVKNEGVTGIFRGGFTTLLRESIGNAVFFSVYEYVRYYMHLQLKPTLSDHSNLTDMGIGIVTGGLSGVAFWSAVLPLDVAKTIIQTAPDKSFTRNPFAVLNSIYSRAGLKGCYTGFGPTIVRAFPANAAAIVTWELAMKMLGINRD</sequence>
<accession>A0A8X7Z164</accession>
<protein>
    <recommendedName>
        <fullName evidence="9">Mitochondrial arginine transporter BAC1</fullName>
    </recommendedName>
</protein>
<dbReference type="AlphaFoldDB" id="A0A8X7Z164"/>
<evidence type="ECO:0000313" key="8">
    <source>
        <dbReference type="Proteomes" id="UP000886885"/>
    </source>
</evidence>
<dbReference type="GO" id="GO:1990575">
    <property type="term" value="P:mitochondrial L-ornithine transmembrane transport"/>
    <property type="evidence" value="ECO:0007669"/>
    <property type="project" value="TreeGrafter"/>
</dbReference>
<dbReference type="GO" id="GO:0016020">
    <property type="term" value="C:membrane"/>
    <property type="evidence" value="ECO:0007669"/>
    <property type="project" value="UniProtKB-UniRule"/>
</dbReference>
<name>A0A8X7Z164_POPTO</name>
<evidence type="ECO:0000256" key="1">
    <source>
        <dbReference type="ARBA" id="ARBA00006375"/>
    </source>
</evidence>
<evidence type="ECO:0000256" key="2">
    <source>
        <dbReference type="ARBA" id="ARBA00022448"/>
    </source>
</evidence>
<dbReference type="GO" id="GO:0000064">
    <property type="term" value="F:L-ornithine transmembrane transporter activity"/>
    <property type="evidence" value="ECO:0007669"/>
    <property type="project" value="TreeGrafter"/>
</dbReference>
<dbReference type="Pfam" id="PF00153">
    <property type="entry name" value="Mito_carr"/>
    <property type="match status" value="3"/>
</dbReference>
<evidence type="ECO:0000256" key="4">
    <source>
        <dbReference type="ARBA" id="ARBA00022989"/>
    </source>
</evidence>
<dbReference type="InterPro" id="IPR050567">
    <property type="entry name" value="Mitochondrial_Carrier"/>
</dbReference>
<keyword evidence="3" id="KW-0677">Repeat</keyword>
<dbReference type="PANTHER" id="PTHR45624:SF15">
    <property type="entry name" value="MITOCHONDRIAL ARGININE TRANSPORTER BAC1"/>
    <property type="match status" value="1"/>
</dbReference>
<keyword evidence="2 6" id="KW-0813">Transport</keyword>
<feature type="repeat" description="Solcar" evidence="5">
    <location>
        <begin position="252"/>
        <end position="338"/>
    </location>
</feature>
<dbReference type="PANTHER" id="PTHR45624">
    <property type="entry name" value="MITOCHONDRIAL BASIC AMINO ACIDS TRANSPORTER-RELATED"/>
    <property type="match status" value="1"/>
</dbReference>
<comment type="caution">
    <text evidence="7">The sequence shown here is derived from an EMBL/GenBank/DDBJ whole genome shotgun (WGS) entry which is preliminary data.</text>
</comment>
<reference evidence="7" key="1">
    <citation type="journal article" date="2020" name="bioRxiv">
        <title>Hybrid origin of Populus tomentosa Carr. identified through genome sequencing and phylogenomic analysis.</title>
        <authorList>
            <person name="An X."/>
            <person name="Gao K."/>
            <person name="Chen Z."/>
            <person name="Li J."/>
            <person name="Yang X."/>
            <person name="Yang X."/>
            <person name="Zhou J."/>
            <person name="Guo T."/>
            <person name="Zhao T."/>
            <person name="Huang S."/>
            <person name="Miao D."/>
            <person name="Khan W.U."/>
            <person name="Rao P."/>
            <person name="Ye M."/>
            <person name="Lei B."/>
            <person name="Liao W."/>
            <person name="Wang J."/>
            <person name="Ji L."/>
            <person name="Li Y."/>
            <person name="Guo B."/>
            <person name="Mustafa N.S."/>
            <person name="Li S."/>
            <person name="Yun Q."/>
            <person name="Keller S.R."/>
            <person name="Mao J."/>
            <person name="Zhang R."/>
            <person name="Strauss S.H."/>
        </authorList>
    </citation>
    <scope>NUCLEOTIDE SEQUENCE</scope>
    <source>
        <strain evidence="7">GM15</strain>
        <tissue evidence="7">Leaf</tissue>
    </source>
</reference>
<proteinExistence type="inferred from homology"/>
<organism evidence="7 8">
    <name type="scientific">Populus tomentosa</name>
    <name type="common">Chinese white poplar</name>
    <dbReference type="NCBI Taxonomy" id="118781"/>
    <lineage>
        <taxon>Eukaryota</taxon>
        <taxon>Viridiplantae</taxon>
        <taxon>Streptophyta</taxon>
        <taxon>Embryophyta</taxon>
        <taxon>Tracheophyta</taxon>
        <taxon>Spermatophyta</taxon>
        <taxon>Magnoliopsida</taxon>
        <taxon>eudicotyledons</taxon>
        <taxon>Gunneridae</taxon>
        <taxon>Pentapetalae</taxon>
        <taxon>rosids</taxon>
        <taxon>fabids</taxon>
        <taxon>Malpighiales</taxon>
        <taxon>Salicaceae</taxon>
        <taxon>Saliceae</taxon>
        <taxon>Populus</taxon>
    </lineage>
</organism>
<feature type="repeat" description="Solcar" evidence="5">
    <location>
        <begin position="135"/>
        <end position="236"/>
    </location>
</feature>
<feature type="repeat" description="Solcar" evidence="5">
    <location>
        <begin position="4"/>
        <end position="125"/>
    </location>
</feature>
<dbReference type="FunFam" id="1.50.40.10:FF:000394">
    <property type="entry name" value="Mitochondrial amino acid carrier"/>
    <property type="match status" value="1"/>
</dbReference>
<dbReference type="OrthoDB" id="14252at2759"/>
<evidence type="ECO:0000313" key="7">
    <source>
        <dbReference type="EMBL" id="KAG6754885.1"/>
    </source>
</evidence>
<dbReference type="PROSITE" id="PS50920">
    <property type="entry name" value="SOLCAR"/>
    <property type="match status" value="3"/>
</dbReference>
<evidence type="ECO:0000256" key="3">
    <source>
        <dbReference type="ARBA" id="ARBA00022737"/>
    </source>
</evidence>
<evidence type="ECO:0000256" key="5">
    <source>
        <dbReference type="PROSITE-ProRule" id="PRU00282"/>
    </source>
</evidence>
<dbReference type="InterPro" id="IPR018108">
    <property type="entry name" value="MCP_transmembrane"/>
</dbReference>
<evidence type="ECO:0008006" key="9">
    <source>
        <dbReference type="Google" id="ProtNLM"/>
    </source>
</evidence>
<dbReference type="EMBL" id="JAAWWB010000022">
    <property type="protein sequence ID" value="KAG6754885.1"/>
    <property type="molecule type" value="Genomic_DNA"/>
</dbReference>
<keyword evidence="5 6" id="KW-0812">Transmembrane</keyword>
<dbReference type="Proteomes" id="UP000886885">
    <property type="component" value="Chromosome 11D"/>
</dbReference>
<keyword evidence="8" id="KW-1185">Reference proteome</keyword>
<evidence type="ECO:0000256" key="6">
    <source>
        <dbReference type="RuleBase" id="RU000488"/>
    </source>
</evidence>